<evidence type="ECO:0000256" key="1">
    <source>
        <dbReference type="SAM" id="Phobius"/>
    </source>
</evidence>
<organism evidence="2 3">
    <name type="scientific">Stenotrophomonas cyclobalanopsidis</name>
    <dbReference type="NCBI Taxonomy" id="2771362"/>
    <lineage>
        <taxon>Bacteria</taxon>
        <taxon>Pseudomonadati</taxon>
        <taxon>Pseudomonadota</taxon>
        <taxon>Gammaproteobacteria</taxon>
        <taxon>Lysobacterales</taxon>
        <taxon>Lysobacteraceae</taxon>
        <taxon>Stenotrophomonas</taxon>
    </lineage>
</organism>
<protein>
    <recommendedName>
        <fullName evidence="4">Transmembrane protein</fullName>
    </recommendedName>
</protein>
<keyword evidence="3" id="KW-1185">Reference proteome</keyword>
<dbReference type="PROSITE" id="PS51257">
    <property type="entry name" value="PROKAR_LIPOPROTEIN"/>
    <property type="match status" value="1"/>
</dbReference>
<dbReference type="Proteomes" id="UP000326367">
    <property type="component" value="Unassembled WGS sequence"/>
</dbReference>
<keyword evidence="1" id="KW-0472">Membrane</keyword>
<evidence type="ECO:0000313" key="3">
    <source>
        <dbReference type="Proteomes" id="UP000326367"/>
    </source>
</evidence>
<accession>A0ABQ6SX99</accession>
<gene>
    <name evidence="2" type="ORF">FJU31_17640</name>
</gene>
<evidence type="ECO:0008006" key="4">
    <source>
        <dbReference type="Google" id="ProtNLM"/>
    </source>
</evidence>
<dbReference type="RefSeq" id="WP_150455894.1">
    <property type="nucleotide sequence ID" value="NZ_VYKI01000035.1"/>
</dbReference>
<feature type="transmembrane region" description="Helical" evidence="1">
    <location>
        <begin position="20"/>
        <end position="45"/>
    </location>
</feature>
<name>A0ABQ6SX99_9GAMM</name>
<reference evidence="2 3" key="1">
    <citation type="journal article" date="2020" name="Antonie Van Leeuwenhoek">
        <title>Stenotrophomonas cyclobalanopsidis sp. nov., isolated from the leaf spot disease of Cyclobalanopsis patelliformis.</title>
        <authorList>
            <person name="Bian D.R."/>
            <person name="Xue H."/>
            <person name="Piao C.G."/>
            <person name="Li Y."/>
        </authorList>
    </citation>
    <scope>NUCLEOTIDE SEQUENCE [LARGE SCALE GENOMIC DNA]</scope>
    <source>
        <strain evidence="2 3">TPQG1-4</strain>
    </source>
</reference>
<evidence type="ECO:0000313" key="2">
    <source>
        <dbReference type="EMBL" id="KAA8993852.1"/>
    </source>
</evidence>
<comment type="caution">
    <text evidence="2">The sequence shown here is derived from an EMBL/GenBank/DDBJ whole genome shotgun (WGS) entry which is preliminary data.</text>
</comment>
<dbReference type="EMBL" id="VYKI01000035">
    <property type="protein sequence ID" value="KAA8993852.1"/>
    <property type="molecule type" value="Genomic_DNA"/>
</dbReference>
<feature type="transmembrane region" description="Helical" evidence="1">
    <location>
        <begin position="82"/>
        <end position="103"/>
    </location>
</feature>
<proteinExistence type="predicted"/>
<keyword evidence="1" id="KW-1133">Transmembrane helix</keyword>
<sequence>MDERSTEHVAPRPGHLPHSIGNALALLIGGCIALMGLAMIAIAVFGQTGPGRTGAGVTGAGFLLLSAPLIALPFSRSLAKRLLLLVLVALAAFAGWLCFWPQAGATPSPAAQAAVVVFATLLAVRMYLGRRRRRRDADAGRGSL</sequence>
<keyword evidence="1" id="KW-0812">Transmembrane</keyword>
<feature type="transmembrane region" description="Helical" evidence="1">
    <location>
        <begin position="109"/>
        <end position="128"/>
    </location>
</feature>
<feature type="transmembrane region" description="Helical" evidence="1">
    <location>
        <begin position="57"/>
        <end position="75"/>
    </location>
</feature>